<protein>
    <submittedName>
        <fullName evidence="2">Uncharacterized protein</fullName>
    </submittedName>
</protein>
<evidence type="ECO:0000313" key="3">
    <source>
        <dbReference type="Proteomes" id="UP000222542"/>
    </source>
</evidence>
<dbReference type="Gramene" id="PHT69688">
    <property type="protein sequence ID" value="PHT69688"/>
    <property type="gene ID" value="T459_24792"/>
</dbReference>
<evidence type="ECO:0000313" key="2">
    <source>
        <dbReference type="EMBL" id="PHT69688.1"/>
    </source>
</evidence>
<dbReference type="Proteomes" id="UP000222542">
    <property type="component" value="Unassembled WGS sequence"/>
</dbReference>
<reference evidence="2 3" key="1">
    <citation type="journal article" date="2014" name="Nat. Genet.">
        <title>Genome sequence of the hot pepper provides insights into the evolution of pungency in Capsicum species.</title>
        <authorList>
            <person name="Kim S."/>
            <person name="Park M."/>
            <person name="Yeom S.I."/>
            <person name="Kim Y.M."/>
            <person name="Lee J.M."/>
            <person name="Lee H.A."/>
            <person name="Seo E."/>
            <person name="Choi J."/>
            <person name="Cheong K."/>
            <person name="Kim K.T."/>
            <person name="Jung K."/>
            <person name="Lee G.W."/>
            <person name="Oh S.K."/>
            <person name="Bae C."/>
            <person name="Kim S.B."/>
            <person name="Lee H.Y."/>
            <person name="Kim S.Y."/>
            <person name="Kim M.S."/>
            <person name="Kang B.C."/>
            <person name="Jo Y.D."/>
            <person name="Yang H.B."/>
            <person name="Jeong H.J."/>
            <person name="Kang W.H."/>
            <person name="Kwon J.K."/>
            <person name="Shin C."/>
            <person name="Lim J.Y."/>
            <person name="Park J.H."/>
            <person name="Huh J.H."/>
            <person name="Kim J.S."/>
            <person name="Kim B.D."/>
            <person name="Cohen O."/>
            <person name="Paran I."/>
            <person name="Suh M.C."/>
            <person name="Lee S.B."/>
            <person name="Kim Y.K."/>
            <person name="Shin Y."/>
            <person name="Noh S.J."/>
            <person name="Park J."/>
            <person name="Seo Y.S."/>
            <person name="Kwon S.Y."/>
            <person name="Kim H.A."/>
            <person name="Park J.M."/>
            <person name="Kim H.J."/>
            <person name="Choi S.B."/>
            <person name="Bosland P.W."/>
            <person name="Reeves G."/>
            <person name="Jo S.H."/>
            <person name="Lee B.W."/>
            <person name="Cho H.T."/>
            <person name="Choi H.S."/>
            <person name="Lee M.S."/>
            <person name="Yu Y."/>
            <person name="Do Choi Y."/>
            <person name="Park B.S."/>
            <person name="van Deynze A."/>
            <person name="Ashrafi H."/>
            <person name="Hill T."/>
            <person name="Kim W.T."/>
            <person name="Pai H.S."/>
            <person name="Ahn H.K."/>
            <person name="Yeam I."/>
            <person name="Giovannoni J.J."/>
            <person name="Rose J.K."/>
            <person name="Sorensen I."/>
            <person name="Lee S.J."/>
            <person name="Kim R.W."/>
            <person name="Choi I.Y."/>
            <person name="Choi B.S."/>
            <person name="Lim J.S."/>
            <person name="Lee Y.H."/>
            <person name="Choi D."/>
        </authorList>
    </citation>
    <scope>NUCLEOTIDE SEQUENCE [LARGE SCALE GENOMIC DNA]</scope>
    <source>
        <strain evidence="3">cv. CM334</strain>
    </source>
</reference>
<organism evidence="2 3">
    <name type="scientific">Capsicum annuum</name>
    <name type="common">Capsicum pepper</name>
    <dbReference type="NCBI Taxonomy" id="4072"/>
    <lineage>
        <taxon>Eukaryota</taxon>
        <taxon>Viridiplantae</taxon>
        <taxon>Streptophyta</taxon>
        <taxon>Embryophyta</taxon>
        <taxon>Tracheophyta</taxon>
        <taxon>Spermatophyta</taxon>
        <taxon>Magnoliopsida</taxon>
        <taxon>eudicotyledons</taxon>
        <taxon>Gunneridae</taxon>
        <taxon>Pentapetalae</taxon>
        <taxon>asterids</taxon>
        <taxon>lamiids</taxon>
        <taxon>Solanales</taxon>
        <taxon>Solanaceae</taxon>
        <taxon>Solanoideae</taxon>
        <taxon>Capsiceae</taxon>
        <taxon>Capsicum</taxon>
    </lineage>
</organism>
<comment type="caution">
    <text evidence="2">The sequence shown here is derived from an EMBL/GenBank/DDBJ whole genome shotgun (WGS) entry which is preliminary data.</text>
</comment>
<dbReference type="PANTHER" id="PTHR33321:SF3">
    <property type="entry name" value="OS05G0582000 PROTEIN"/>
    <property type="match status" value="1"/>
</dbReference>
<accession>A0A2G2YIW5</accession>
<proteinExistence type="predicted"/>
<evidence type="ECO:0000256" key="1">
    <source>
        <dbReference type="SAM" id="MobiDB-lite"/>
    </source>
</evidence>
<sequence>MVIFVGVFSLWENYEDSKGFDITIVNEANDQSAFASDLFFMSNDEATRLIPRTSKFIENILYPISDRRESHQQKIKKQVKHVIPRLSSQNLTSPVIVKPSQDNNNEFVMHVSPSNLKGPNYKRDMFMALQKGAEDNEHGEEESFKRDDPNANRPSSKELVKTFSIDHYPVRMLCNGATDLTGDVVVKESFFGKYLDLLEDNNARFQMKMVYDLLKRRFMYENKDKMDEAWAFEAIPYLRQQVNYQEEVSCRRILRWLLAKTKKNVKFFDLFNPPKEAVVDGIKMKLFGATATTRKNTLEGGDNDAPLTVFETTSHYDYDHNGCTDFSLDFAASSEFSSCKCQDCKAKHDGVINAINALTSSVKKMTSKRGVIPSKRISYADTPLEIKYARAAEEQHELKKVDVIATVEEHNITVDNPSTASKDEEKVELVNLGELKNYPFEGFNISNEARKKLTQLINDYSEWIADGLLKHHAGST</sequence>
<keyword evidence="3" id="KW-1185">Reference proteome</keyword>
<dbReference type="PANTHER" id="PTHR33321">
    <property type="match status" value="1"/>
</dbReference>
<feature type="region of interest" description="Disordered" evidence="1">
    <location>
        <begin position="133"/>
        <end position="156"/>
    </location>
</feature>
<dbReference type="InterPro" id="IPR007541">
    <property type="entry name" value="Uncharacterised_BSP"/>
</dbReference>
<gene>
    <name evidence="2" type="ORF">T459_24792</name>
</gene>
<name>A0A2G2YIW5_CAPAN</name>
<reference evidence="2 3" key="2">
    <citation type="journal article" date="2017" name="Genome Biol.">
        <title>New reference genome sequences of hot pepper reveal the massive evolution of plant disease-resistance genes by retroduplication.</title>
        <authorList>
            <person name="Kim S."/>
            <person name="Park J."/>
            <person name="Yeom S.I."/>
            <person name="Kim Y.M."/>
            <person name="Seo E."/>
            <person name="Kim K.T."/>
            <person name="Kim M.S."/>
            <person name="Lee J.M."/>
            <person name="Cheong K."/>
            <person name="Shin H.S."/>
            <person name="Kim S.B."/>
            <person name="Han K."/>
            <person name="Lee J."/>
            <person name="Park M."/>
            <person name="Lee H.A."/>
            <person name="Lee H.Y."/>
            <person name="Lee Y."/>
            <person name="Oh S."/>
            <person name="Lee J.H."/>
            <person name="Choi E."/>
            <person name="Choi E."/>
            <person name="Lee S.E."/>
            <person name="Jeon J."/>
            <person name="Kim H."/>
            <person name="Choi G."/>
            <person name="Song H."/>
            <person name="Lee J."/>
            <person name="Lee S.C."/>
            <person name="Kwon J.K."/>
            <person name="Lee H.Y."/>
            <person name="Koo N."/>
            <person name="Hong Y."/>
            <person name="Kim R.W."/>
            <person name="Kang W.H."/>
            <person name="Huh J.H."/>
            <person name="Kang B.C."/>
            <person name="Yang T.J."/>
            <person name="Lee Y.H."/>
            <person name="Bennetzen J.L."/>
            <person name="Choi D."/>
        </authorList>
    </citation>
    <scope>NUCLEOTIDE SEQUENCE [LARGE SCALE GENOMIC DNA]</scope>
    <source>
        <strain evidence="3">cv. CM334</strain>
    </source>
</reference>
<dbReference type="AlphaFoldDB" id="A0A2G2YIW5"/>
<dbReference type="EMBL" id="AYRZ02000010">
    <property type="protein sequence ID" value="PHT69688.1"/>
    <property type="molecule type" value="Genomic_DNA"/>
</dbReference>